<dbReference type="PANTHER" id="PTHR14890:SF1">
    <property type="entry name" value="FANCONI ANEMIA CORE COMPLEX-ASSOCIATED PROTEIN 100"/>
    <property type="match status" value="1"/>
</dbReference>
<dbReference type="Pfam" id="PF15146">
    <property type="entry name" value="FANCAA"/>
    <property type="match status" value="1"/>
</dbReference>
<dbReference type="InterPro" id="IPR029251">
    <property type="entry name" value="Faap100"/>
</dbReference>
<dbReference type="GO" id="GO:0036297">
    <property type="term" value="P:interstrand cross-link repair"/>
    <property type="evidence" value="ECO:0007669"/>
    <property type="project" value="InterPro"/>
</dbReference>
<evidence type="ECO:0000313" key="2">
    <source>
        <dbReference type="Proteomes" id="UP001187315"/>
    </source>
</evidence>
<protein>
    <recommendedName>
        <fullName evidence="3">Fanconi anemia core complex-associated protein 100</fullName>
    </recommendedName>
</protein>
<dbReference type="PANTHER" id="PTHR14890">
    <property type="entry name" value="FANCONI ANEMIA CORE COMPLEX-ASSOCIATED PROTEIN 100"/>
    <property type="match status" value="1"/>
</dbReference>
<evidence type="ECO:0000313" key="1">
    <source>
        <dbReference type="EMBL" id="KAK2866508.1"/>
    </source>
</evidence>
<keyword evidence="2" id="KW-1185">Reference proteome</keyword>
<name>A0AA88T7G6_TACVA</name>
<dbReference type="GO" id="GO:0043240">
    <property type="term" value="C:Fanconi anaemia nuclear complex"/>
    <property type="evidence" value="ECO:0007669"/>
    <property type="project" value="InterPro"/>
</dbReference>
<organism evidence="1 2">
    <name type="scientific">Tachysurus vachellii</name>
    <name type="common">Darkbarbel catfish</name>
    <name type="synonym">Pelteobagrus vachellii</name>
    <dbReference type="NCBI Taxonomy" id="175792"/>
    <lineage>
        <taxon>Eukaryota</taxon>
        <taxon>Metazoa</taxon>
        <taxon>Chordata</taxon>
        <taxon>Craniata</taxon>
        <taxon>Vertebrata</taxon>
        <taxon>Euteleostomi</taxon>
        <taxon>Actinopterygii</taxon>
        <taxon>Neopterygii</taxon>
        <taxon>Teleostei</taxon>
        <taxon>Ostariophysi</taxon>
        <taxon>Siluriformes</taxon>
        <taxon>Bagridae</taxon>
        <taxon>Tachysurus</taxon>
    </lineage>
</organism>
<sequence>MEGVRCFVECLADFGDLLSAKVMCHGTDVILSTRTENIFVFCVQERRVKTVLQFESPVTSLALSADQCSLCALCDNNLLYSTTVSPQPSSFSAEQGDDPVLSVVSKDSVLVKDGNIRSIAVAEDILITVSLKESFWTFHFCELPRCLTSCTGFQNPAGFQVPAVTGFPHDDVDLQDRMGLAPTLTCFYPNSSPKGCACKHHPRLDPLLFRLLFGVDASLINSPIILCGLPDGRLVFFPLFLPALTGSRGQQKAPTRIFYSLEQPVVFIGASVVGDQGPRCLVVIGQNGRILLITTNQRRSDGKTADCRFIEHMVQGPVVCACVDGEHLYYSTGTNLYCLSLSKILIASSSSSSSVTTVSEGDSTRPVRTVCLNVCRVIALTEPSISPAGCVQLLAVSLSGRLLKVTLPQDSDKAKVSRLTSSQAGQKIKDLLAGIGNVWERTTAVKQQLELKNNTLKRLNHVLNICHLLLNSQKKTQEVCDLQPSICCQVAAKWSTLLQKDSLVVTCTLENHSSYALDQGWTLCLQVQSSLSVSAGGSSRSYSFALTKLDCGQKAEVTLPLESECDLFLPVQIHCSLVYNLQSLLNPEEYRHLSTNDTSLSQLLTHTSCICLALNTLTLDWLDALQIGEPTPNGDNIPKQISAWESINILLNSRQIHTTEPALPKTSPHTVAVHISSELLRNRLSLPDCNAALLCISVLKWLLCGSSKSEGEVVVQNPVVCARGPDRHAVRLLTKEVILRDFRSDGPLSVVEVRVESVSMSAVCGLHHAVLRRVQALLNDSSAKPEKSAELRGQYLCDAVRHMESLYKDLQDLRDPAGGVLKTSMSESLFRLYLQLREKPMVIV</sequence>
<proteinExistence type="predicted"/>
<dbReference type="AlphaFoldDB" id="A0AA88T7G6"/>
<comment type="caution">
    <text evidence="1">The sequence shown here is derived from an EMBL/GenBank/DDBJ whole genome shotgun (WGS) entry which is preliminary data.</text>
</comment>
<dbReference type="InterPro" id="IPR036322">
    <property type="entry name" value="WD40_repeat_dom_sf"/>
</dbReference>
<dbReference type="EMBL" id="JAVHJS010000002">
    <property type="protein sequence ID" value="KAK2866508.1"/>
    <property type="molecule type" value="Genomic_DNA"/>
</dbReference>
<dbReference type="Proteomes" id="UP001187315">
    <property type="component" value="Unassembled WGS sequence"/>
</dbReference>
<gene>
    <name evidence="1" type="ORF">Q7C36_002564</name>
</gene>
<reference evidence="1" key="1">
    <citation type="submission" date="2023-08" db="EMBL/GenBank/DDBJ databases">
        <title>Pelteobagrus vachellii genome.</title>
        <authorList>
            <person name="Liu H."/>
        </authorList>
    </citation>
    <scope>NUCLEOTIDE SEQUENCE</scope>
    <source>
        <strain evidence="1">PRFRI_2022a</strain>
        <tissue evidence="1">Muscle</tissue>
    </source>
</reference>
<dbReference type="GO" id="GO:0005654">
    <property type="term" value="C:nucleoplasm"/>
    <property type="evidence" value="ECO:0007669"/>
    <property type="project" value="TreeGrafter"/>
</dbReference>
<dbReference type="SUPFAM" id="SSF50978">
    <property type="entry name" value="WD40 repeat-like"/>
    <property type="match status" value="1"/>
</dbReference>
<accession>A0AA88T7G6</accession>
<evidence type="ECO:0008006" key="3">
    <source>
        <dbReference type="Google" id="ProtNLM"/>
    </source>
</evidence>